<evidence type="ECO:0000313" key="1">
    <source>
        <dbReference type="EMBL" id="KKR88178.1"/>
    </source>
</evidence>
<comment type="caution">
    <text evidence="1">The sequence shown here is derived from an EMBL/GenBank/DDBJ whole genome shotgun (WGS) entry which is preliminary data.</text>
</comment>
<accession>A0A0G0UH77</accession>
<dbReference type="InterPro" id="IPR029063">
    <property type="entry name" value="SAM-dependent_MTases_sf"/>
</dbReference>
<dbReference type="Gene3D" id="3.40.50.150">
    <property type="entry name" value="Vaccinia Virus protein VP39"/>
    <property type="match status" value="1"/>
</dbReference>
<dbReference type="EMBL" id="LCAE01000001">
    <property type="protein sequence ID" value="KKR88178.1"/>
    <property type="molecule type" value="Genomic_DNA"/>
</dbReference>
<protein>
    <recommendedName>
        <fullName evidence="3">Methyltransferase type 11</fullName>
    </recommendedName>
</protein>
<reference evidence="1 2" key="1">
    <citation type="journal article" date="2015" name="Nature">
        <title>rRNA introns, odd ribosomes, and small enigmatic genomes across a large radiation of phyla.</title>
        <authorList>
            <person name="Brown C.T."/>
            <person name="Hug L.A."/>
            <person name="Thomas B.C."/>
            <person name="Sharon I."/>
            <person name="Castelle C.J."/>
            <person name="Singh A."/>
            <person name="Wilkins M.J."/>
            <person name="Williams K.H."/>
            <person name="Banfield J.F."/>
        </authorList>
    </citation>
    <scope>NUCLEOTIDE SEQUENCE [LARGE SCALE GENOMIC DNA]</scope>
</reference>
<evidence type="ECO:0000313" key="2">
    <source>
        <dbReference type="Proteomes" id="UP000033858"/>
    </source>
</evidence>
<sequence length="225" mass="26283">MKQNYFPKVDIRGRVRVCLETVTSLNLRNKYIVDVGSSIGWLEKELLRFGPKKLLGIEPDAGAVAYSQKRVKGAKFMQGFASRLPVPNDVADVVVMFDILEHVPKKEESVSLEEANRVLKKYGKLVLSTPNNNFWTIVLDLAWYFGHRHYNEKYLKNLLKKAGFKIDRFEIRGGIWFAIYLIWHYVMKWIFRRPLAVNEFMLDKDDKQFSEKKGIYTIFLIATKV</sequence>
<proteinExistence type="predicted"/>
<dbReference type="SUPFAM" id="SSF53335">
    <property type="entry name" value="S-adenosyl-L-methionine-dependent methyltransferases"/>
    <property type="match status" value="1"/>
</dbReference>
<dbReference type="Pfam" id="PF13489">
    <property type="entry name" value="Methyltransf_23"/>
    <property type="match status" value="1"/>
</dbReference>
<dbReference type="CDD" id="cd02440">
    <property type="entry name" value="AdoMet_MTases"/>
    <property type="match status" value="1"/>
</dbReference>
<dbReference type="AlphaFoldDB" id="A0A0G0UH77"/>
<dbReference type="PANTHER" id="PTHR43861:SF6">
    <property type="entry name" value="METHYLTRANSFERASE TYPE 11"/>
    <property type="match status" value="1"/>
</dbReference>
<organism evidence="1 2">
    <name type="scientific">Candidatus Woesebacteria bacterium GW2011_GWB1_41_10</name>
    <dbReference type="NCBI Taxonomy" id="1618577"/>
    <lineage>
        <taxon>Bacteria</taxon>
        <taxon>Candidatus Woeseibacteriota</taxon>
    </lineage>
</organism>
<dbReference type="PANTHER" id="PTHR43861">
    <property type="entry name" value="TRANS-ACONITATE 2-METHYLTRANSFERASE-RELATED"/>
    <property type="match status" value="1"/>
</dbReference>
<dbReference type="Proteomes" id="UP000033858">
    <property type="component" value="Unassembled WGS sequence"/>
</dbReference>
<gene>
    <name evidence="1" type="ORF">UU32_C0001G0014</name>
</gene>
<evidence type="ECO:0008006" key="3">
    <source>
        <dbReference type="Google" id="ProtNLM"/>
    </source>
</evidence>
<name>A0A0G0UH77_9BACT</name>